<evidence type="ECO:0000313" key="3">
    <source>
        <dbReference type="Proteomes" id="UP000191691"/>
    </source>
</evidence>
<sequence>MDDIHVFVGDHRTSIQTVKSTIGGVISHDGGAVDIPIDSHGNLEAEYTETSGAVDEHKLSREVRHGFGTGLEAKDTGAISNMCCTESSVVPSSESVEGATTKEDLPNPPISTPVRTTTTTTNNPTYPMCPIYPIYRNITLPPPISLDDATQSRINKKFQTAIKETPTIRLIVDIPPHLGTGRTP</sequence>
<reference evidence="3" key="1">
    <citation type="journal article" date="2017" name="Nat. Microbiol.">
        <title>Global analysis of biosynthetic gene clusters reveals vast potential of secondary metabolite production in Penicillium species.</title>
        <authorList>
            <person name="Nielsen J.C."/>
            <person name="Grijseels S."/>
            <person name="Prigent S."/>
            <person name="Ji B."/>
            <person name="Dainat J."/>
            <person name="Nielsen K.F."/>
            <person name="Frisvad J.C."/>
            <person name="Workman M."/>
            <person name="Nielsen J."/>
        </authorList>
    </citation>
    <scope>NUCLEOTIDE SEQUENCE [LARGE SCALE GENOMIC DNA]</scope>
    <source>
        <strain evidence="3">IBT 13039</strain>
    </source>
</reference>
<name>A0A1V6XY82_PENNA</name>
<comment type="caution">
    <text evidence="2">The sequence shown here is derived from an EMBL/GenBank/DDBJ whole genome shotgun (WGS) entry which is preliminary data.</text>
</comment>
<protein>
    <submittedName>
        <fullName evidence="2">Uncharacterized protein</fullName>
    </submittedName>
</protein>
<dbReference type="EMBL" id="MOOB01000048">
    <property type="protein sequence ID" value="OQE80099.1"/>
    <property type="molecule type" value="Genomic_DNA"/>
</dbReference>
<feature type="compositionally biased region" description="Low complexity" evidence="1">
    <location>
        <begin position="112"/>
        <end position="122"/>
    </location>
</feature>
<organism evidence="2 3">
    <name type="scientific">Penicillium nalgiovense</name>
    <dbReference type="NCBI Taxonomy" id="60175"/>
    <lineage>
        <taxon>Eukaryota</taxon>
        <taxon>Fungi</taxon>
        <taxon>Dikarya</taxon>
        <taxon>Ascomycota</taxon>
        <taxon>Pezizomycotina</taxon>
        <taxon>Eurotiomycetes</taxon>
        <taxon>Eurotiomycetidae</taxon>
        <taxon>Eurotiales</taxon>
        <taxon>Aspergillaceae</taxon>
        <taxon>Penicillium</taxon>
    </lineage>
</organism>
<proteinExistence type="predicted"/>
<dbReference type="AlphaFoldDB" id="A0A1V6XY82"/>
<keyword evidence="3" id="KW-1185">Reference proteome</keyword>
<feature type="region of interest" description="Disordered" evidence="1">
    <location>
        <begin position="89"/>
        <end position="122"/>
    </location>
</feature>
<evidence type="ECO:0000256" key="1">
    <source>
        <dbReference type="SAM" id="MobiDB-lite"/>
    </source>
</evidence>
<gene>
    <name evidence="2" type="ORF">PENNAL_c0048G07856</name>
</gene>
<accession>A0A1V6XY82</accession>
<dbReference type="Proteomes" id="UP000191691">
    <property type="component" value="Unassembled WGS sequence"/>
</dbReference>
<dbReference type="STRING" id="60175.A0A1V6XY82"/>
<evidence type="ECO:0000313" key="2">
    <source>
        <dbReference type="EMBL" id="OQE80099.1"/>
    </source>
</evidence>